<keyword evidence="5 12" id="KW-0436">Ligase</keyword>
<dbReference type="OrthoDB" id="10250478at2759"/>
<dbReference type="InterPro" id="IPR020056">
    <property type="entry name" value="Rbsml_bL25/Gln-tRNA_synth_N"/>
</dbReference>
<evidence type="ECO:0000256" key="7">
    <source>
        <dbReference type="ARBA" id="ARBA00022840"/>
    </source>
</evidence>
<comment type="catalytic activity">
    <reaction evidence="11">
        <text>tRNA(Glu) + L-glutamate + ATP = L-glutamyl-tRNA(Glu) + AMP + diphosphate</text>
        <dbReference type="Rhea" id="RHEA:23540"/>
        <dbReference type="Rhea" id="RHEA-COMP:9663"/>
        <dbReference type="Rhea" id="RHEA-COMP:9680"/>
        <dbReference type="ChEBI" id="CHEBI:29985"/>
        <dbReference type="ChEBI" id="CHEBI:30616"/>
        <dbReference type="ChEBI" id="CHEBI:33019"/>
        <dbReference type="ChEBI" id="CHEBI:78442"/>
        <dbReference type="ChEBI" id="CHEBI:78520"/>
        <dbReference type="ChEBI" id="CHEBI:456215"/>
        <dbReference type="EC" id="6.1.1.17"/>
    </reaction>
</comment>
<evidence type="ECO:0000313" key="17">
    <source>
        <dbReference type="EMBL" id="TVY84574.1"/>
    </source>
</evidence>
<dbReference type="NCBIfam" id="TIGR00463">
    <property type="entry name" value="gltX_arch"/>
    <property type="match status" value="1"/>
</dbReference>
<dbReference type="EMBL" id="QGMK01000072">
    <property type="protein sequence ID" value="TVY84574.1"/>
    <property type="molecule type" value="Genomic_DNA"/>
</dbReference>
<dbReference type="InterPro" id="IPR036282">
    <property type="entry name" value="Glutathione-S-Trfase_C_sf"/>
</dbReference>
<evidence type="ECO:0000256" key="11">
    <source>
        <dbReference type="ARBA" id="ARBA00048351"/>
    </source>
</evidence>
<dbReference type="PROSITE" id="PS00178">
    <property type="entry name" value="AA_TRNA_LIGASE_I"/>
    <property type="match status" value="1"/>
</dbReference>
<dbReference type="InterPro" id="IPR000924">
    <property type="entry name" value="Glu/Gln-tRNA-synth"/>
</dbReference>
<feature type="region of interest" description="Disordered" evidence="13">
    <location>
        <begin position="305"/>
        <end position="324"/>
    </location>
</feature>
<feature type="compositionally biased region" description="Basic and acidic residues" evidence="13">
    <location>
        <begin position="313"/>
        <end position="324"/>
    </location>
</feature>
<dbReference type="InterPro" id="IPR020059">
    <property type="entry name" value="Glu/Gln-tRNA-synth_Ib_codon-bd"/>
</dbReference>
<evidence type="ECO:0000256" key="5">
    <source>
        <dbReference type="ARBA" id="ARBA00022598"/>
    </source>
</evidence>
<evidence type="ECO:0000256" key="8">
    <source>
        <dbReference type="ARBA" id="ARBA00022917"/>
    </source>
</evidence>
<dbReference type="GO" id="GO:0004818">
    <property type="term" value="F:glutamate-tRNA ligase activity"/>
    <property type="evidence" value="ECO:0007669"/>
    <property type="project" value="UniProtKB-EC"/>
</dbReference>
<dbReference type="InterPro" id="IPR011035">
    <property type="entry name" value="Ribosomal_bL25/Gln-tRNA_synth"/>
</dbReference>
<feature type="domain" description="Glutamyl/glutaminyl-tRNA synthetase class Ib anti-codon binding" evidence="15">
    <location>
        <begin position="518"/>
        <end position="596"/>
    </location>
</feature>
<dbReference type="PRINTS" id="PR00987">
    <property type="entry name" value="TRNASYNTHGLU"/>
</dbReference>
<protein>
    <recommendedName>
        <fullName evidence="3">glutamate--tRNA ligase</fullName>
        <ecNumber evidence="3">6.1.1.17</ecNumber>
    </recommendedName>
    <alternativeName>
        <fullName evidence="10">Glutamyl-tRNA synthetase</fullName>
    </alternativeName>
</protein>
<dbReference type="Proteomes" id="UP000469558">
    <property type="component" value="Unassembled WGS sequence"/>
</dbReference>
<dbReference type="SUPFAM" id="SSF52374">
    <property type="entry name" value="Nucleotidylyl transferase"/>
    <property type="match status" value="1"/>
</dbReference>
<dbReference type="Pfam" id="PF20974">
    <property type="entry name" value="tRNA-synt_1c_C2"/>
    <property type="match status" value="1"/>
</dbReference>
<evidence type="ECO:0000256" key="1">
    <source>
        <dbReference type="ARBA" id="ARBA00004496"/>
    </source>
</evidence>
<evidence type="ECO:0000256" key="10">
    <source>
        <dbReference type="ARBA" id="ARBA00030865"/>
    </source>
</evidence>
<feature type="domain" description="tRNA synthetases class I (E and Q) anti-codon binding" evidence="16">
    <location>
        <begin position="625"/>
        <end position="699"/>
    </location>
</feature>
<evidence type="ECO:0000259" key="14">
    <source>
        <dbReference type="Pfam" id="PF00749"/>
    </source>
</evidence>
<dbReference type="FunFam" id="3.40.50.620:FF:000037">
    <property type="entry name" value="Glutamine--tRNA ligase cytoplasmic"/>
    <property type="match status" value="1"/>
</dbReference>
<dbReference type="InterPro" id="IPR001412">
    <property type="entry name" value="aa-tRNA-synth_I_CS"/>
</dbReference>
<comment type="similarity">
    <text evidence="2">Belongs to the class-I aminoacyl-tRNA synthetase family. Glutamate--tRNA ligase type 2 subfamily.</text>
</comment>
<organism evidence="17 18">
    <name type="scientific">Lachnellula suecica</name>
    <dbReference type="NCBI Taxonomy" id="602035"/>
    <lineage>
        <taxon>Eukaryota</taxon>
        <taxon>Fungi</taxon>
        <taxon>Dikarya</taxon>
        <taxon>Ascomycota</taxon>
        <taxon>Pezizomycotina</taxon>
        <taxon>Leotiomycetes</taxon>
        <taxon>Helotiales</taxon>
        <taxon>Lachnaceae</taxon>
        <taxon>Lachnellula</taxon>
    </lineage>
</organism>
<feature type="domain" description="Glutamyl/glutaminyl-tRNA synthetase class Ib catalytic" evidence="14">
    <location>
        <begin position="212"/>
        <end position="514"/>
    </location>
</feature>
<keyword evidence="7 12" id="KW-0067">ATP-binding</keyword>
<keyword evidence="9 12" id="KW-0030">Aminoacyl-tRNA synthetase</keyword>
<proteinExistence type="inferred from homology"/>
<dbReference type="SUPFAM" id="SSF50715">
    <property type="entry name" value="Ribosomal protein L25-like"/>
    <property type="match status" value="1"/>
</dbReference>
<dbReference type="Pfam" id="PF00749">
    <property type="entry name" value="tRNA-synt_1c"/>
    <property type="match status" value="1"/>
</dbReference>
<dbReference type="InterPro" id="IPR049437">
    <property type="entry name" value="tRNA-synt_1c_C2"/>
</dbReference>
<keyword evidence="6 12" id="KW-0547">Nucleotide-binding</keyword>
<dbReference type="SUPFAM" id="SSF47616">
    <property type="entry name" value="GST C-terminal domain-like"/>
    <property type="match status" value="1"/>
</dbReference>
<dbReference type="FunFam" id="2.40.240.10:FF:000004">
    <property type="entry name" value="Glutamyl-tRNA synthetase, cytoplasmic"/>
    <property type="match status" value="1"/>
</dbReference>
<comment type="subcellular location">
    <subcellularLocation>
        <location evidence="1">Cytoplasm</location>
    </subcellularLocation>
</comment>
<comment type="caution">
    <text evidence="17">The sequence shown here is derived from an EMBL/GenBank/DDBJ whole genome shotgun (WGS) entry which is preliminary data.</text>
</comment>
<evidence type="ECO:0000256" key="13">
    <source>
        <dbReference type="SAM" id="MobiDB-lite"/>
    </source>
</evidence>
<evidence type="ECO:0000256" key="6">
    <source>
        <dbReference type="ARBA" id="ARBA00022741"/>
    </source>
</evidence>
<evidence type="ECO:0000313" key="18">
    <source>
        <dbReference type="Proteomes" id="UP000469558"/>
    </source>
</evidence>
<evidence type="ECO:0000256" key="4">
    <source>
        <dbReference type="ARBA" id="ARBA00022490"/>
    </source>
</evidence>
<dbReference type="Gene3D" id="3.40.50.620">
    <property type="entry name" value="HUPs"/>
    <property type="match status" value="1"/>
</dbReference>
<dbReference type="PANTHER" id="PTHR43097">
    <property type="entry name" value="GLUTAMINE-TRNA LIGASE"/>
    <property type="match status" value="1"/>
</dbReference>
<keyword evidence="8 12" id="KW-0648">Protein biosynthesis</keyword>
<keyword evidence="18" id="KW-1185">Reference proteome</keyword>
<reference evidence="17 18" key="1">
    <citation type="submission" date="2018-05" db="EMBL/GenBank/DDBJ databases">
        <title>Genome sequencing and assembly of the regulated plant pathogen Lachnellula willkommii and related sister species for the development of diagnostic species identification markers.</title>
        <authorList>
            <person name="Giroux E."/>
            <person name="Bilodeau G."/>
        </authorList>
    </citation>
    <scope>NUCLEOTIDE SEQUENCE [LARGE SCALE GENOMIC DNA]</scope>
    <source>
        <strain evidence="17 18">CBS 268.59</strain>
    </source>
</reference>
<accession>A0A8T9CLA2</accession>
<dbReference type="GO" id="GO:0017102">
    <property type="term" value="C:methionyl glutamyl tRNA synthetase complex"/>
    <property type="evidence" value="ECO:0007669"/>
    <property type="project" value="TreeGrafter"/>
</dbReference>
<dbReference type="GO" id="GO:0005524">
    <property type="term" value="F:ATP binding"/>
    <property type="evidence" value="ECO:0007669"/>
    <property type="project" value="UniProtKB-KW"/>
</dbReference>
<dbReference type="InterPro" id="IPR050132">
    <property type="entry name" value="Gln/Glu-tRNA_Ligase"/>
</dbReference>
<dbReference type="AlphaFoldDB" id="A0A8T9CLA2"/>
<dbReference type="PANTHER" id="PTHR43097:SF5">
    <property type="entry name" value="GLUTAMATE--TRNA LIGASE"/>
    <property type="match status" value="1"/>
</dbReference>
<evidence type="ECO:0000256" key="12">
    <source>
        <dbReference type="RuleBase" id="RU363037"/>
    </source>
</evidence>
<keyword evidence="4" id="KW-0963">Cytoplasm</keyword>
<name>A0A8T9CLA2_9HELO</name>
<dbReference type="EC" id="6.1.1.17" evidence="3"/>
<evidence type="ECO:0000256" key="3">
    <source>
        <dbReference type="ARBA" id="ARBA00012835"/>
    </source>
</evidence>
<dbReference type="Gene3D" id="2.40.240.10">
    <property type="entry name" value="Ribosomal Protein L25, Chain P"/>
    <property type="match status" value="1"/>
</dbReference>
<dbReference type="InterPro" id="IPR020058">
    <property type="entry name" value="Glu/Gln-tRNA-synth_Ib_cat-dom"/>
</dbReference>
<evidence type="ECO:0000256" key="2">
    <source>
        <dbReference type="ARBA" id="ARBA00008927"/>
    </source>
</evidence>
<evidence type="ECO:0000256" key="9">
    <source>
        <dbReference type="ARBA" id="ARBA00023146"/>
    </source>
</evidence>
<evidence type="ECO:0000259" key="15">
    <source>
        <dbReference type="Pfam" id="PF03950"/>
    </source>
</evidence>
<dbReference type="Gene3D" id="1.20.1050.10">
    <property type="match status" value="1"/>
</dbReference>
<dbReference type="GO" id="GO:0005829">
    <property type="term" value="C:cytosol"/>
    <property type="evidence" value="ECO:0007669"/>
    <property type="project" value="TreeGrafter"/>
</dbReference>
<dbReference type="GO" id="GO:0006424">
    <property type="term" value="P:glutamyl-tRNA aminoacylation"/>
    <property type="evidence" value="ECO:0007669"/>
    <property type="project" value="InterPro"/>
</dbReference>
<evidence type="ECO:0000259" key="16">
    <source>
        <dbReference type="Pfam" id="PF20974"/>
    </source>
</evidence>
<dbReference type="InterPro" id="IPR004526">
    <property type="entry name" value="Glu-tRNA-synth_arc/euk"/>
</dbReference>
<sequence length="720" mass="81825">MASFEIATKANLASVLPSLVIALHLQRQQPSLLPTVSKTYHDGASLPSKEAISMKYFDGKSYSGQVIVRYLADLANSEAGNNLQRISSKQVQEWVERSESFLATDFKSLRSSLFELNSHLTLRSFIVGYSITVADLAVWATIRGNRICNSLIKQAPIQENALRWYNYIEDSNTWLSETIAELTGFESKERAAASAAGASYEIDLPDIKGPMVTRFPPEPSGYLHIGHAKAALLNDYFAHKSKGTLICRFDDTNPSKESMEFQDAILEDLKMMAIIPEKTSYSSDYFQVMYEYALQLIKDGKAFADDSQLGQGDEDRKNRLPSKRRDLGIEETLEHFAEMKTGSEEGRRWCIRARIAYDSPNGTLRDPVIYRCNLTPHHRTGTQWKIYPTYDFCAPILDSIENVTVALRTNEYRDRNVQYEWMQDALGLRKVTIWDFSRLNFIRTVLSKRKLSRIVDDGKVWGWDDPRMPTIRGILRRGMTVPALREFILRQGPSRNILNLEWGALWALNKKHIDPESARHTAVVQDDAVPCHVTGIDGPSVADKPKYIKNLDLGTKKVVYDKTILLEQVDAQSLAENEEITLMNWGNVYVRRISRAEQPDDTGTHKVTGIDLELHLAGDVKKTKKISWLASVSSNLIPVDLVSFDYLIMKDKLEKDDQLEAFLEPKTEFRTQAFADCNMVDMKRGAIIQFERKGYYKLDVEYKGDEGSRMVFFNIPSGKS</sequence>
<gene>
    <name evidence="17" type="primary">gus1_1</name>
    <name evidence="17" type="ORF">LSUE1_G000654</name>
</gene>
<dbReference type="InterPro" id="IPR014729">
    <property type="entry name" value="Rossmann-like_a/b/a_fold"/>
</dbReference>
<dbReference type="Pfam" id="PF03950">
    <property type="entry name" value="tRNA-synt_1c_C"/>
    <property type="match status" value="1"/>
</dbReference>